<dbReference type="PANTHER" id="PTHR43780:SF2">
    <property type="entry name" value="1-AMINOCYCLOPROPANE-1-CARBOXYLATE DEAMINASE-RELATED"/>
    <property type="match status" value="1"/>
</dbReference>
<keyword evidence="3" id="KW-0663">Pyridoxal phosphate</keyword>
<dbReference type="EMBL" id="BARU01003258">
    <property type="protein sequence ID" value="GAH22026.1"/>
    <property type="molecule type" value="Genomic_DNA"/>
</dbReference>
<reference evidence="5" key="1">
    <citation type="journal article" date="2014" name="Front. Microbiol.">
        <title>High frequency of phylogenetically diverse reductive dehalogenase-homologous genes in deep subseafloor sedimentary metagenomes.</title>
        <authorList>
            <person name="Kawai M."/>
            <person name="Futagami T."/>
            <person name="Toyoda A."/>
            <person name="Takaki Y."/>
            <person name="Nishi S."/>
            <person name="Hori S."/>
            <person name="Arai W."/>
            <person name="Tsubouchi T."/>
            <person name="Morono Y."/>
            <person name="Uchiyama I."/>
            <person name="Ito T."/>
            <person name="Fujiyama A."/>
            <person name="Inagaki F."/>
            <person name="Takami H."/>
        </authorList>
    </citation>
    <scope>NUCLEOTIDE SEQUENCE</scope>
    <source>
        <strain evidence="5">Expedition CK06-06</strain>
    </source>
</reference>
<evidence type="ECO:0000259" key="4">
    <source>
        <dbReference type="Pfam" id="PF00291"/>
    </source>
</evidence>
<evidence type="ECO:0000313" key="5">
    <source>
        <dbReference type="EMBL" id="GAH22026.1"/>
    </source>
</evidence>
<evidence type="ECO:0000256" key="1">
    <source>
        <dbReference type="ARBA" id="ARBA00001933"/>
    </source>
</evidence>
<dbReference type="InterPro" id="IPR036052">
    <property type="entry name" value="TrpB-like_PALP_sf"/>
</dbReference>
<comment type="similarity">
    <text evidence="2">Belongs to the ACC deaminase/D-cysteine desulfhydrase family.</text>
</comment>
<dbReference type="InterPro" id="IPR027278">
    <property type="entry name" value="ACCD_DCysDesulf"/>
</dbReference>
<comment type="cofactor">
    <cofactor evidence="1">
        <name>pyridoxal 5'-phosphate</name>
        <dbReference type="ChEBI" id="CHEBI:597326"/>
    </cofactor>
</comment>
<gene>
    <name evidence="5" type="ORF">S03H2_07163</name>
</gene>
<evidence type="ECO:0000256" key="3">
    <source>
        <dbReference type="ARBA" id="ARBA00022898"/>
    </source>
</evidence>
<dbReference type="Gene3D" id="3.40.50.1100">
    <property type="match status" value="1"/>
</dbReference>
<dbReference type="Pfam" id="PF00291">
    <property type="entry name" value="PALP"/>
    <property type="match status" value="1"/>
</dbReference>
<evidence type="ECO:0000256" key="2">
    <source>
        <dbReference type="ARBA" id="ARBA00008639"/>
    </source>
</evidence>
<organism evidence="5">
    <name type="scientific">marine sediment metagenome</name>
    <dbReference type="NCBI Taxonomy" id="412755"/>
    <lineage>
        <taxon>unclassified sequences</taxon>
        <taxon>metagenomes</taxon>
        <taxon>ecological metagenomes</taxon>
    </lineage>
</organism>
<dbReference type="AlphaFoldDB" id="X1DM75"/>
<name>X1DM75_9ZZZZ</name>
<accession>X1DM75</accession>
<feature type="domain" description="Tryptophan synthase beta chain-like PALP" evidence="4">
    <location>
        <begin position="3"/>
        <end position="165"/>
    </location>
</feature>
<proteinExistence type="inferred from homology"/>
<dbReference type="GO" id="GO:0019148">
    <property type="term" value="F:D-cysteine desulfhydrase activity"/>
    <property type="evidence" value="ECO:0007669"/>
    <property type="project" value="TreeGrafter"/>
</dbReference>
<sequence>GDFPTPVQKLDNLGGKTGAGSLYIKQDDISSKIYGGNKVRKLEFLLAEAKQRGTNTLITRGGIGSNFSLATTIHGQRLGMRTILLLTDHPTSESAKKNMLLDYYHQAKMIKTCGWLRRFKIGYQFLANINPLKCKLPYYIPIGGSSELGNLGFVNAAFELKKQIETGVLPEPIIKTLDGLDKSIPLICVWL</sequence>
<feature type="non-terminal residue" evidence="5">
    <location>
        <position position="1"/>
    </location>
</feature>
<dbReference type="SUPFAM" id="SSF53686">
    <property type="entry name" value="Tryptophan synthase beta subunit-like PLP-dependent enzymes"/>
    <property type="match status" value="1"/>
</dbReference>
<dbReference type="InterPro" id="IPR001926">
    <property type="entry name" value="TrpB-like_PALP"/>
</dbReference>
<protein>
    <recommendedName>
        <fullName evidence="4">Tryptophan synthase beta chain-like PALP domain-containing protein</fullName>
    </recommendedName>
</protein>
<dbReference type="PANTHER" id="PTHR43780">
    <property type="entry name" value="1-AMINOCYCLOPROPANE-1-CARBOXYLATE DEAMINASE-RELATED"/>
    <property type="match status" value="1"/>
</dbReference>
<comment type="caution">
    <text evidence="5">The sequence shown here is derived from an EMBL/GenBank/DDBJ whole genome shotgun (WGS) entry which is preliminary data.</text>
</comment>